<accession>A0A7X3ILU0</accession>
<sequence>MTHKKWTLLTLLFTALVLLAIVTVNYVVDPYGIYHFSGRNYNVQKSKNSDPYLFKTFQSRKYQPQALVLGTSRAMRLNPPLIKSLTGDNTYNLGLSAATPYIDLNYLQYVIKVDQNLKTVFLGLDFEVFDNNYPNHVSFNEKRLNSSFYTQDLFTTLLSETALKESRKVVMDNLNKTTDFTETRYLGDGSFDENLVYPPYTNQNTLQTLPTSFQLSASSMLYVKKMKELCEQNGLKLYIYISPVHAIILETYWQNNLWGKFEDWKRELVDIAPVWDFSGYHEISMSSLRNEKNYNDLSHFSKKVGNLILYRMLNKEMKQVPSYFGVYMTPDNIEKHLTDLRLSRENWPERDKNMSEILDNY</sequence>
<proteinExistence type="predicted"/>
<evidence type="ECO:0000313" key="1">
    <source>
        <dbReference type="EMBL" id="MWV46299.1"/>
    </source>
</evidence>
<keyword evidence="2" id="KW-1185">Reference proteome</keyword>
<evidence type="ECO:0000313" key="2">
    <source>
        <dbReference type="Proteomes" id="UP000460318"/>
    </source>
</evidence>
<organism evidence="1 2">
    <name type="scientific">Paenibacillus dendrobii</name>
    <dbReference type="NCBI Taxonomy" id="2691084"/>
    <lineage>
        <taxon>Bacteria</taxon>
        <taxon>Bacillati</taxon>
        <taxon>Bacillota</taxon>
        <taxon>Bacilli</taxon>
        <taxon>Bacillales</taxon>
        <taxon>Paenibacillaceae</taxon>
        <taxon>Paenibacillus</taxon>
    </lineage>
</organism>
<gene>
    <name evidence="1" type="ORF">GRF59_22090</name>
</gene>
<dbReference type="Proteomes" id="UP000460318">
    <property type="component" value="Unassembled WGS sequence"/>
</dbReference>
<dbReference type="AlphaFoldDB" id="A0A7X3ILU0"/>
<dbReference type="RefSeq" id="WP_160499898.1">
    <property type="nucleotide sequence ID" value="NZ_WUBI01000004.1"/>
</dbReference>
<protein>
    <submittedName>
        <fullName evidence="1">Uncharacterized protein</fullName>
    </submittedName>
</protein>
<dbReference type="EMBL" id="WUBI01000004">
    <property type="protein sequence ID" value="MWV46299.1"/>
    <property type="molecule type" value="Genomic_DNA"/>
</dbReference>
<comment type="caution">
    <text evidence="1">The sequence shown here is derived from an EMBL/GenBank/DDBJ whole genome shotgun (WGS) entry which is preliminary data.</text>
</comment>
<name>A0A7X3ILU0_9BACL</name>
<reference evidence="1 2" key="1">
    <citation type="submission" date="2019-12" db="EMBL/GenBank/DDBJ databases">
        <title>Paenibacillus sp. nov., an endophytic bacterium isolated from the stem of Dendrobium.</title>
        <authorList>
            <person name="Zhao R."/>
        </authorList>
    </citation>
    <scope>NUCLEOTIDE SEQUENCE [LARGE SCALE GENOMIC DNA]</scope>
    <source>
        <strain evidence="1 2">HJL G12</strain>
    </source>
</reference>